<dbReference type="OMA" id="LWRRWNP"/>
<evidence type="ECO:0000256" key="2">
    <source>
        <dbReference type="ARBA" id="ARBA00022694"/>
    </source>
</evidence>
<dbReference type="Proteomes" id="UP000694388">
    <property type="component" value="Unplaced"/>
</dbReference>
<dbReference type="GeneTree" id="ENSGT00390000013266"/>
<dbReference type="PANTHER" id="PTHR21227:SF0">
    <property type="entry name" value="TRNA-SPLICING ENDONUCLEASE SUBUNIT SEN2"/>
    <property type="match status" value="1"/>
</dbReference>
<proteinExistence type="inferred from homology"/>
<dbReference type="GO" id="GO:0005737">
    <property type="term" value="C:cytoplasm"/>
    <property type="evidence" value="ECO:0007669"/>
    <property type="project" value="TreeGrafter"/>
</dbReference>
<feature type="domain" description="tRNA intron endonuclease catalytic" evidence="6">
    <location>
        <begin position="315"/>
        <end position="398"/>
    </location>
</feature>
<evidence type="ECO:0000256" key="1">
    <source>
        <dbReference type="ARBA" id="ARBA00008078"/>
    </source>
</evidence>
<feature type="active site" evidence="5">
    <location>
        <position position="351"/>
    </location>
</feature>
<dbReference type="GO" id="GO:0003676">
    <property type="term" value="F:nucleic acid binding"/>
    <property type="evidence" value="ECO:0007669"/>
    <property type="project" value="InterPro"/>
</dbReference>
<reference evidence="7" key="1">
    <citation type="submission" date="2025-08" db="UniProtKB">
        <authorList>
            <consortium name="Ensembl"/>
        </authorList>
    </citation>
    <scope>IDENTIFICATION</scope>
</reference>
<dbReference type="GO" id="GO:0000213">
    <property type="term" value="F:tRNA-intron lyase activity"/>
    <property type="evidence" value="ECO:0007669"/>
    <property type="project" value="UniProtKB-UniRule"/>
</dbReference>
<evidence type="ECO:0000256" key="5">
    <source>
        <dbReference type="PIRSR" id="PIRSR011789-1"/>
    </source>
</evidence>
<keyword evidence="3 4" id="KW-0456">Lyase</keyword>
<reference evidence="7" key="2">
    <citation type="submission" date="2025-09" db="UniProtKB">
        <authorList>
            <consortium name="Ensembl"/>
        </authorList>
    </citation>
    <scope>IDENTIFICATION</scope>
</reference>
<keyword evidence="2 4" id="KW-0819">tRNA processing</keyword>
<keyword evidence="8" id="KW-1185">Reference proteome</keyword>
<dbReference type="Gene3D" id="3.40.1350.10">
    <property type="match status" value="1"/>
</dbReference>
<dbReference type="PIRSF" id="PIRSF011789">
    <property type="entry name" value="tRNA_splic_SEN2"/>
    <property type="match status" value="1"/>
</dbReference>
<sequence>MTSAVFRPPRRKRNVGAVYEGPFPAAVYQGPSEIKRQTSGDVKVKAIRRTEATESLPEEAQRVEEEFEPRQWRFYSAELIHGSVVVNNHRDASEIYFGGCFGKGVLSRSKPSFTGSHPGLVESWKERNPYGLPVISKYQFSCHLNWYHSTLLLRGHDEQTTASLLHSFNHPGSADLDVTEGDQLSAESIHTLHPEEIALTRSTCSDEEVSDVSELCVDSQPTSEQDCFRDSKRDLGRSRFVLVPSRDQNSDEGPEAQLFRHREPYLLVETLQLAPEEAFFLSYALGCLIISQKQKVLTHSGLWRFFLTSCPNFPAIYAAYHHFRCCGWVPKPGLKYGADFLLYRKGPAFYHASYSVIVEMVRAGSYCGQARRPFSWRSLSALNRSTTSVSKELLFCFVVCPQDLTSEQLESPECLKKLKVQEVLVNRWVSSRECVEKQEMDI</sequence>
<dbReference type="AlphaFoldDB" id="A0A8C4R215"/>
<dbReference type="InterPro" id="IPR036167">
    <property type="entry name" value="tRNA_intron_Endo_cat-like_sf"/>
</dbReference>
<accession>A0A8C4R215</accession>
<keyword evidence="4" id="KW-0539">Nucleus</keyword>
<evidence type="ECO:0000259" key="6">
    <source>
        <dbReference type="Pfam" id="PF01974"/>
    </source>
</evidence>
<dbReference type="SUPFAM" id="SSF53032">
    <property type="entry name" value="tRNA-intron endonuclease catalytic domain-like"/>
    <property type="match status" value="1"/>
</dbReference>
<evidence type="ECO:0000313" key="7">
    <source>
        <dbReference type="Ensembl" id="ENSEBUP00000023731.1"/>
    </source>
</evidence>
<name>A0A8C4R215_EPTBU</name>
<dbReference type="GO" id="GO:0000214">
    <property type="term" value="C:tRNA-intron endonuclease complex"/>
    <property type="evidence" value="ECO:0007669"/>
    <property type="project" value="UniProtKB-UniRule"/>
</dbReference>
<feature type="active site" evidence="5">
    <location>
        <position position="343"/>
    </location>
</feature>
<dbReference type="EC" id="4.6.1.16" evidence="4"/>
<evidence type="ECO:0000256" key="4">
    <source>
        <dbReference type="PIRNR" id="PIRNR011789"/>
    </source>
</evidence>
<evidence type="ECO:0000256" key="3">
    <source>
        <dbReference type="ARBA" id="ARBA00023239"/>
    </source>
</evidence>
<organism evidence="7 8">
    <name type="scientific">Eptatretus burgeri</name>
    <name type="common">Inshore hagfish</name>
    <dbReference type="NCBI Taxonomy" id="7764"/>
    <lineage>
        <taxon>Eukaryota</taxon>
        <taxon>Metazoa</taxon>
        <taxon>Chordata</taxon>
        <taxon>Craniata</taxon>
        <taxon>Vertebrata</taxon>
        <taxon>Cyclostomata</taxon>
        <taxon>Myxini</taxon>
        <taxon>Myxiniformes</taxon>
        <taxon>Myxinidae</taxon>
        <taxon>Eptatretinae</taxon>
        <taxon>Eptatretus</taxon>
    </lineage>
</organism>
<dbReference type="InterPro" id="IPR006677">
    <property type="entry name" value="tRNA_intron_Endonuc_cat-like"/>
</dbReference>
<comment type="function">
    <text evidence="4">Constitutes one of the two catalytic subunit of the tRNA-splicing endonuclease complex, a complex responsible for identification and cleavage of the splice sites in pre-tRNA. It cleaves pre-tRNA at the 5'- and 3'-splice sites to release the intron. The products are an intron and two tRNA half-molecules bearing 2',3'-cyclic phosphate and 5'-OH termini. There are no conserved sequences at the splice sites, but the intron is invariably located at the same site in the gene, placing the splice sites an invariant distance from the constant structural features of the tRNA body.</text>
</comment>
<dbReference type="InterPro" id="IPR011856">
    <property type="entry name" value="tRNA_endonuc-like_dom_sf"/>
</dbReference>
<dbReference type="InterPro" id="IPR006676">
    <property type="entry name" value="tRNA_splic"/>
</dbReference>
<dbReference type="CDD" id="cd22363">
    <property type="entry name" value="tRNA-intron_lyase_C"/>
    <property type="match status" value="1"/>
</dbReference>
<dbReference type="GO" id="GO:0000379">
    <property type="term" value="P:tRNA-type intron splice site recognition and cleavage"/>
    <property type="evidence" value="ECO:0007669"/>
    <property type="project" value="TreeGrafter"/>
</dbReference>
<evidence type="ECO:0000313" key="8">
    <source>
        <dbReference type="Proteomes" id="UP000694388"/>
    </source>
</evidence>
<comment type="similarity">
    <text evidence="1 4">Belongs to the tRNA-intron endonuclease family.</text>
</comment>
<feature type="active site" evidence="5">
    <location>
        <position position="391"/>
    </location>
</feature>
<dbReference type="InterPro" id="IPR016589">
    <property type="entry name" value="tRNA_splic_SEN2"/>
</dbReference>
<dbReference type="Ensembl" id="ENSEBUT00000024308.1">
    <property type="protein sequence ID" value="ENSEBUP00000023731.1"/>
    <property type="gene ID" value="ENSEBUG00000014614.1"/>
</dbReference>
<comment type="subcellular location">
    <subcellularLocation>
        <location evidence="4">Nucleus</location>
    </subcellularLocation>
</comment>
<dbReference type="PANTHER" id="PTHR21227">
    <property type="entry name" value="TRNA-SPLICING ENDONUCLEASE SUBUNIT SEN2"/>
    <property type="match status" value="1"/>
</dbReference>
<dbReference type="Pfam" id="PF01974">
    <property type="entry name" value="tRNA_int_endo"/>
    <property type="match status" value="1"/>
</dbReference>
<protein>
    <recommendedName>
        <fullName evidence="4">tRNA-splicing endonuclease subunit Sen2</fullName>
        <ecNumber evidence="4">4.6.1.16</ecNumber>
    </recommendedName>
</protein>